<dbReference type="OrthoDB" id="19653at2759"/>
<keyword evidence="4" id="KW-0325">Glycoprotein</keyword>
<dbReference type="AlphaFoldDB" id="A0A0B4RXS2"/>
<dbReference type="EMBL" id="KJ023207">
    <property type="protein sequence ID" value="AIY69035.1"/>
    <property type="molecule type" value="mRNA"/>
</dbReference>
<dbReference type="SUPFAM" id="SSF53474">
    <property type="entry name" value="alpha/beta-Hydrolases"/>
    <property type="match status" value="1"/>
</dbReference>
<dbReference type="GO" id="GO:0052689">
    <property type="term" value="F:carboxylic ester hydrolase activity"/>
    <property type="evidence" value="ECO:0007669"/>
    <property type="project" value="UniProtKB-KW"/>
</dbReference>
<evidence type="ECO:0000256" key="2">
    <source>
        <dbReference type="ARBA" id="ARBA00022487"/>
    </source>
</evidence>
<feature type="domain" description="Carboxylesterase type B" evidence="7">
    <location>
        <begin position="32"/>
        <end position="453"/>
    </location>
</feature>
<reference evidence="8" key="1">
    <citation type="submission" date="2014-01" db="EMBL/GenBank/DDBJ databases">
        <authorList>
            <person name="Wang B."/>
            <person name="Wang Y."/>
            <person name="Han P."/>
            <person name="Zhang Y."/>
            <person name="Han Z."/>
        </authorList>
    </citation>
    <scope>NUCLEOTIDE SEQUENCE</scope>
    <source>
        <strain evidence="8">CsuEst9</strain>
    </source>
</reference>
<dbReference type="PANTHER" id="PTHR43142:SF1">
    <property type="entry name" value="CARBOXYLIC ESTER HYDROLASE"/>
    <property type="match status" value="1"/>
</dbReference>
<comment type="similarity">
    <text evidence="1">Belongs to the type-B carboxylesterase/lipase family.</text>
</comment>
<dbReference type="Gene3D" id="3.40.50.1820">
    <property type="entry name" value="alpha/beta hydrolase"/>
    <property type="match status" value="1"/>
</dbReference>
<evidence type="ECO:0000256" key="3">
    <source>
        <dbReference type="ARBA" id="ARBA00022801"/>
    </source>
</evidence>
<keyword evidence="6" id="KW-0732">Signal</keyword>
<keyword evidence="3" id="KW-0378">Hydrolase</keyword>
<dbReference type="Pfam" id="PF00135">
    <property type="entry name" value="COesterase"/>
    <property type="match status" value="1"/>
</dbReference>
<evidence type="ECO:0000313" key="8">
    <source>
        <dbReference type="EMBL" id="AIY69035.1"/>
    </source>
</evidence>
<feature type="signal peptide" evidence="6">
    <location>
        <begin position="1"/>
        <end position="25"/>
    </location>
</feature>
<dbReference type="ESTHER" id="chisp-a0a0b4rxs2">
    <property type="family name" value="Carb_B_Arthropoda"/>
</dbReference>
<dbReference type="InterPro" id="IPR002018">
    <property type="entry name" value="CarbesteraseB"/>
</dbReference>
<proteinExistence type="evidence at transcript level"/>
<evidence type="ECO:0000259" key="7">
    <source>
        <dbReference type="Pfam" id="PF00135"/>
    </source>
</evidence>
<sequence length="479" mass="53212">MLVTVRMCILSFNIVLMLTVSSLSAQVITNSVKVNTKEGTVVGYKAEDGDYFTFYGVPYGGSSSGEYRFKAAAPPPSRDKELIANKTDILRAQPGPEGLIGVEDCLTLNIFAKSVDNVAPVIVWLSGEGFSNTYYTKNYSYRNFTESDIVFVQVNYRLSIFGFLCLGVEDAPGNAGLKDVLQALMWIQSNIKNFGGNPENIILLGHGSGAAMVDLITLSKQNADLNLVHKAIVIGGSALSPWAISYNPREYARSLTANLGLREVDDSVIAKSLKSVPPENLVSEINTFVFTNQTLLFAPCVENTNLKGWILDNAPINLLKLKSYKAIPYIAGFVNNEGTMIIKEALDHMWLERMETNFTDFLPVDLSFGTEATKNNISQYIRQSYFGNNGITNASIEAFLEYEGDTLIKYPVIRNIKERVKASNNSIRLFTFDLQDDANTRIYGNLSIRGVDHRSHEKSRRDQAEEVEQLHNAEIEERS</sequence>
<organism evidence="8">
    <name type="scientific">Chilo suppressalis</name>
    <name type="common">Asiatic rice borer moth</name>
    <dbReference type="NCBI Taxonomy" id="168631"/>
    <lineage>
        <taxon>Eukaryota</taxon>
        <taxon>Metazoa</taxon>
        <taxon>Ecdysozoa</taxon>
        <taxon>Arthropoda</taxon>
        <taxon>Hexapoda</taxon>
        <taxon>Insecta</taxon>
        <taxon>Pterygota</taxon>
        <taxon>Neoptera</taxon>
        <taxon>Endopterygota</taxon>
        <taxon>Lepidoptera</taxon>
        <taxon>Glossata</taxon>
        <taxon>Ditrysia</taxon>
        <taxon>Pyraloidea</taxon>
        <taxon>Crambidae</taxon>
        <taxon>Crambinae</taxon>
        <taxon>Chilo</taxon>
    </lineage>
</organism>
<evidence type="ECO:0000256" key="5">
    <source>
        <dbReference type="SAM" id="MobiDB-lite"/>
    </source>
</evidence>
<evidence type="ECO:0000256" key="1">
    <source>
        <dbReference type="ARBA" id="ARBA00005964"/>
    </source>
</evidence>
<feature type="chain" id="PRO_5002108976" evidence="6">
    <location>
        <begin position="26"/>
        <end position="479"/>
    </location>
</feature>
<dbReference type="PANTHER" id="PTHR43142">
    <property type="entry name" value="CARBOXYLIC ESTER HYDROLASE"/>
    <property type="match status" value="1"/>
</dbReference>
<accession>A0A0B4RXS2</accession>
<evidence type="ECO:0000256" key="6">
    <source>
        <dbReference type="SAM" id="SignalP"/>
    </source>
</evidence>
<keyword evidence="2" id="KW-0719">Serine esterase</keyword>
<evidence type="ECO:0000256" key="4">
    <source>
        <dbReference type="ARBA" id="ARBA00023180"/>
    </source>
</evidence>
<protein>
    <submittedName>
        <fullName evidence="8">Carboxyl/choline esterase</fullName>
    </submittedName>
</protein>
<dbReference type="InterPro" id="IPR029058">
    <property type="entry name" value="AB_hydrolase_fold"/>
</dbReference>
<feature type="region of interest" description="Disordered" evidence="5">
    <location>
        <begin position="453"/>
        <end position="479"/>
    </location>
</feature>
<name>A0A0B4RXS2_CHISP</name>